<reference evidence="1 2" key="1">
    <citation type="journal article" date="2020" name="Data Brief">
        <title>Data of de novo genome assembly of the Chlamydia psittaci strain isolated from the livestock in Volga Region, Russian Federation.</title>
        <authorList>
            <person name="Feodorova V.A."/>
            <person name="Zaitsev S.S."/>
            <person name="Khizhnyakova M.A."/>
            <person name="Saltykov Y.V."/>
            <person name="Evstifeev V.V."/>
            <person name="Khusainov F.M."/>
            <person name="Yakovlev S.I."/>
            <person name="Larionova O.S."/>
            <person name="Motin V.L."/>
        </authorList>
    </citation>
    <scope>NUCLEOTIDE SEQUENCE [LARGE SCALE GENOMIC DNA]</scope>
    <source>
        <strain evidence="1 2">Rostinovo-70</strain>
    </source>
</reference>
<evidence type="ECO:0000313" key="2">
    <source>
        <dbReference type="Proteomes" id="UP000320536"/>
    </source>
</evidence>
<gene>
    <name evidence="1" type="ORF">FI836_01730</name>
</gene>
<accession>A0ABX5VZH8</accession>
<name>A0ABX5VZH8_9CHLA</name>
<protein>
    <submittedName>
        <fullName evidence="1">Uncharacterized protein</fullName>
    </submittedName>
</protein>
<sequence>MIFMKTFKFLLPILSWALCFGGMVTESNHTRGFIVSEAMGLAAARRTSLVSRVGEVAKAAGLGYGASILLQEWQNQQAVELETLISKNEVI</sequence>
<dbReference type="EMBL" id="CP041038">
    <property type="protein sequence ID" value="QDE37664.1"/>
    <property type="molecule type" value="Genomic_DNA"/>
</dbReference>
<evidence type="ECO:0000313" key="1">
    <source>
        <dbReference type="EMBL" id="QDE37664.1"/>
    </source>
</evidence>
<dbReference type="Proteomes" id="UP000320536">
    <property type="component" value="Chromosome"/>
</dbReference>
<organism evidence="1 2">
    <name type="scientific">Chlamydophila parapsittaci</name>
    <dbReference type="NCBI Taxonomy" id="344886"/>
    <lineage>
        <taxon>Bacteria</taxon>
        <taxon>Pseudomonadati</taxon>
        <taxon>Chlamydiota</taxon>
        <taxon>Chlamydiia</taxon>
        <taxon>Chlamydiales</taxon>
        <taxon>Chlamydiaceae</taxon>
        <taxon>Chlamydia/Chlamydophila group</taxon>
        <taxon>Chlamydia</taxon>
    </lineage>
</organism>
<proteinExistence type="predicted"/>
<keyword evidence="2" id="KW-1185">Reference proteome</keyword>